<comment type="caution">
    <text evidence="3">The sequence shown here is derived from an EMBL/GenBank/DDBJ whole genome shotgun (WGS) entry which is preliminary data.</text>
</comment>
<feature type="domain" description="Retrotransposon gag" evidence="2">
    <location>
        <begin position="77"/>
        <end position="167"/>
    </location>
</feature>
<dbReference type="AlphaFoldDB" id="A0AA38FC72"/>
<protein>
    <recommendedName>
        <fullName evidence="2">Retrotransposon gag domain-containing protein</fullName>
    </recommendedName>
</protein>
<dbReference type="PANTHER" id="PTHR33223:SF6">
    <property type="entry name" value="CCHC-TYPE DOMAIN-CONTAINING PROTEIN"/>
    <property type="match status" value="1"/>
</dbReference>
<dbReference type="Pfam" id="PF03732">
    <property type="entry name" value="Retrotrans_gag"/>
    <property type="match status" value="1"/>
</dbReference>
<evidence type="ECO:0000313" key="3">
    <source>
        <dbReference type="EMBL" id="KAH9296815.1"/>
    </source>
</evidence>
<organism evidence="3 4">
    <name type="scientific">Taxus chinensis</name>
    <name type="common">Chinese yew</name>
    <name type="synonym">Taxus wallichiana var. chinensis</name>
    <dbReference type="NCBI Taxonomy" id="29808"/>
    <lineage>
        <taxon>Eukaryota</taxon>
        <taxon>Viridiplantae</taxon>
        <taxon>Streptophyta</taxon>
        <taxon>Embryophyta</taxon>
        <taxon>Tracheophyta</taxon>
        <taxon>Spermatophyta</taxon>
        <taxon>Pinopsida</taxon>
        <taxon>Pinidae</taxon>
        <taxon>Conifers II</taxon>
        <taxon>Cupressales</taxon>
        <taxon>Taxaceae</taxon>
        <taxon>Taxus</taxon>
    </lineage>
</organism>
<accession>A0AA38FC72</accession>
<feature type="region of interest" description="Disordered" evidence="1">
    <location>
        <begin position="1"/>
        <end position="31"/>
    </location>
</feature>
<sequence length="216" mass="23991">MGSSSSGGSGGFGGRGNQGGSGSGGQGPQQPQNIYMEMSLHLLEYRGIEDAAEHIHMCEILWHMKGIMASECKASQFTTTLQARTHSWYRKFDPNQTCIDYAALKDAFLKEFHIPEFEQKSISALKDIKQGTTESVREYDAHFKTLLSKLSYDIHASQHAQWFFRGLITPFRRALSHKTYTDPRKALEAALRAEVVGSIDTGVSPFLEAQIVAMAK</sequence>
<evidence type="ECO:0000256" key="1">
    <source>
        <dbReference type="SAM" id="MobiDB-lite"/>
    </source>
</evidence>
<dbReference type="Proteomes" id="UP000824469">
    <property type="component" value="Unassembled WGS sequence"/>
</dbReference>
<feature type="compositionally biased region" description="Gly residues" evidence="1">
    <location>
        <begin position="1"/>
        <end position="27"/>
    </location>
</feature>
<evidence type="ECO:0000313" key="4">
    <source>
        <dbReference type="Proteomes" id="UP000824469"/>
    </source>
</evidence>
<name>A0AA38FC72_TAXCH</name>
<keyword evidence="4" id="KW-1185">Reference proteome</keyword>
<dbReference type="InterPro" id="IPR005162">
    <property type="entry name" value="Retrotrans_gag_dom"/>
</dbReference>
<gene>
    <name evidence="3" type="ORF">KI387_028497</name>
</gene>
<dbReference type="EMBL" id="JAHRHJ020000010">
    <property type="protein sequence ID" value="KAH9296815.1"/>
    <property type="molecule type" value="Genomic_DNA"/>
</dbReference>
<evidence type="ECO:0000259" key="2">
    <source>
        <dbReference type="Pfam" id="PF03732"/>
    </source>
</evidence>
<reference evidence="3 4" key="1">
    <citation type="journal article" date="2021" name="Nat. Plants">
        <title>The Taxus genome provides insights into paclitaxel biosynthesis.</title>
        <authorList>
            <person name="Xiong X."/>
            <person name="Gou J."/>
            <person name="Liao Q."/>
            <person name="Li Y."/>
            <person name="Zhou Q."/>
            <person name="Bi G."/>
            <person name="Li C."/>
            <person name="Du R."/>
            <person name="Wang X."/>
            <person name="Sun T."/>
            <person name="Guo L."/>
            <person name="Liang H."/>
            <person name="Lu P."/>
            <person name="Wu Y."/>
            <person name="Zhang Z."/>
            <person name="Ro D.K."/>
            <person name="Shang Y."/>
            <person name="Huang S."/>
            <person name="Yan J."/>
        </authorList>
    </citation>
    <scope>NUCLEOTIDE SEQUENCE [LARGE SCALE GENOMIC DNA]</scope>
    <source>
        <strain evidence="3">Ta-2019</strain>
    </source>
</reference>
<dbReference type="PANTHER" id="PTHR33223">
    <property type="entry name" value="CCHC-TYPE DOMAIN-CONTAINING PROTEIN"/>
    <property type="match status" value="1"/>
</dbReference>
<proteinExistence type="predicted"/>